<keyword evidence="9" id="KW-1185">Reference proteome</keyword>
<keyword evidence="4 6" id="KW-1133">Transmembrane helix</keyword>
<dbReference type="KEGG" id="mur:EQY75_03920"/>
<evidence type="ECO:0000256" key="5">
    <source>
        <dbReference type="ARBA" id="ARBA00023136"/>
    </source>
</evidence>
<protein>
    <submittedName>
        <fullName evidence="8">DUF3817 domain-containing protein</fullName>
    </submittedName>
</protein>
<name>A0A411E8H4_9FLAO</name>
<dbReference type="NCBIfam" id="TIGR03954">
    <property type="entry name" value="integ_memb_HG"/>
    <property type="match status" value="1"/>
</dbReference>
<dbReference type="PANTHER" id="PTHR40077:SF1">
    <property type="entry name" value="MEMBRANE PROTEIN"/>
    <property type="match status" value="1"/>
</dbReference>
<evidence type="ECO:0000313" key="9">
    <source>
        <dbReference type="Proteomes" id="UP000290889"/>
    </source>
</evidence>
<dbReference type="RefSeq" id="WP_129603054.1">
    <property type="nucleotide sequence ID" value="NZ_CP035544.1"/>
</dbReference>
<accession>A0A411E8H4</accession>
<gene>
    <name evidence="8" type="ORF">EQY75_03920</name>
</gene>
<comment type="subcellular location">
    <subcellularLocation>
        <location evidence="1">Cell membrane</location>
        <topology evidence="1">Multi-pass membrane protein</topology>
    </subcellularLocation>
</comment>
<dbReference type="EMBL" id="CP035544">
    <property type="protein sequence ID" value="QBA63760.1"/>
    <property type="molecule type" value="Genomic_DNA"/>
</dbReference>
<organism evidence="8 9">
    <name type="scientific">Muriicola soli</name>
    <dbReference type="NCBI Taxonomy" id="2507538"/>
    <lineage>
        <taxon>Bacteria</taxon>
        <taxon>Pseudomonadati</taxon>
        <taxon>Bacteroidota</taxon>
        <taxon>Flavobacteriia</taxon>
        <taxon>Flavobacteriales</taxon>
        <taxon>Flavobacteriaceae</taxon>
        <taxon>Muriicola</taxon>
    </lineage>
</organism>
<evidence type="ECO:0000256" key="1">
    <source>
        <dbReference type="ARBA" id="ARBA00004651"/>
    </source>
</evidence>
<sequence length="97" mass="11424">MLLLMRLLAILEGISYLLLFGFSMPLKYWANIREPNIYIGYVHGVLFICFIILAFVFCRQQGWGLRRYFSFFLASLLPYGTFYMDSKYLMPLGKEKA</sequence>
<keyword evidence="2" id="KW-1003">Cell membrane</keyword>
<evidence type="ECO:0000256" key="2">
    <source>
        <dbReference type="ARBA" id="ARBA00022475"/>
    </source>
</evidence>
<proteinExistence type="predicted"/>
<dbReference type="Proteomes" id="UP000290889">
    <property type="component" value="Chromosome"/>
</dbReference>
<dbReference type="PANTHER" id="PTHR40077">
    <property type="entry name" value="MEMBRANE PROTEIN-RELATED"/>
    <property type="match status" value="1"/>
</dbReference>
<dbReference type="AlphaFoldDB" id="A0A411E8H4"/>
<reference evidence="8 9" key="1">
    <citation type="submission" date="2019-01" db="EMBL/GenBank/DDBJ databases">
        <title>Muriicola soli sp. nov., isolated from soil.</title>
        <authorList>
            <person name="Kang H.J."/>
            <person name="Kim S.B."/>
        </authorList>
    </citation>
    <scope>NUCLEOTIDE SEQUENCE [LARGE SCALE GENOMIC DNA]</scope>
    <source>
        <strain evidence="8 9">MMS17-SY002</strain>
    </source>
</reference>
<keyword evidence="3 6" id="KW-0812">Transmembrane</keyword>
<dbReference type="InterPro" id="IPR023845">
    <property type="entry name" value="DUF3817_TM"/>
</dbReference>
<keyword evidence="5 6" id="KW-0472">Membrane</keyword>
<evidence type="ECO:0000256" key="6">
    <source>
        <dbReference type="SAM" id="Phobius"/>
    </source>
</evidence>
<evidence type="ECO:0000313" key="8">
    <source>
        <dbReference type="EMBL" id="QBA63760.1"/>
    </source>
</evidence>
<feature type="transmembrane region" description="Helical" evidence="6">
    <location>
        <begin position="38"/>
        <end position="58"/>
    </location>
</feature>
<evidence type="ECO:0000256" key="4">
    <source>
        <dbReference type="ARBA" id="ARBA00022989"/>
    </source>
</evidence>
<feature type="transmembrane region" description="Helical" evidence="6">
    <location>
        <begin position="7"/>
        <end position="26"/>
    </location>
</feature>
<evidence type="ECO:0000256" key="3">
    <source>
        <dbReference type="ARBA" id="ARBA00022692"/>
    </source>
</evidence>
<feature type="transmembrane region" description="Helical" evidence="6">
    <location>
        <begin position="65"/>
        <end position="84"/>
    </location>
</feature>
<dbReference type="Pfam" id="PF12823">
    <property type="entry name" value="DUF3817"/>
    <property type="match status" value="1"/>
</dbReference>
<feature type="domain" description="DUF3817" evidence="7">
    <location>
        <begin position="4"/>
        <end position="88"/>
    </location>
</feature>
<dbReference type="GO" id="GO:0005886">
    <property type="term" value="C:plasma membrane"/>
    <property type="evidence" value="ECO:0007669"/>
    <property type="project" value="UniProtKB-SubCell"/>
</dbReference>
<evidence type="ECO:0000259" key="7">
    <source>
        <dbReference type="Pfam" id="PF12823"/>
    </source>
</evidence>
<dbReference type="OrthoDB" id="1121311at2"/>